<feature type="domain" description="PPIase cyclophilin-type" evidence="7">
    <location>
        <begin position="30"/>
        <end position="210"/>
    </location>
</feature>
<comment type="similarity">
    <text evidence="2">Belongs to the cyclophilin-type PPIase family.</text>
</comment>
<evidence type="ECO:0000259" key="7">
    <source>
        <dbReference type="PROSITE" id="PS50072"/>
    </source>
</evidence>
<dbReference type="InterPro" id="IPR024936">
    <property type="entry name" value="Cyclophilin-type_PPIase"/>
</dbReference>
<reference evidence="9" key="1">
    <citation type="journal article" date="2019" name="Int. J. Syst. Evol. Microbiol.">
        <title>The Global Catalogue of Microorganisms (GCM) 10K type strain sequencing project: providing services to taxonomists for standard genome sequencing and annotation.</title>
        <authorList>
            <consortium name="The Broad Institute Genomics Platform"/>
            <consortium name="The Broad Institute Genome Sequencing Center for Infectious Disease"/>
            <person name="Wu L."/>
            <person name="Ma J."/>
        </authorList>
    </citation>
    <scope>NUCLEOTIDE SEQUENCE [LARGE SCALE GENOMIC DNA]</scope>
    <source>
        <strain evidence="9">KCTC 42456</strain>
    </source>
</reference>
<dbReference type="InterPro" id="IPR029000">
    <property type="entry name" value="Cyclophilin-like_dom_sf"/>
</dbReference>
<evidence type="ECO:0000256" key="5">
    <source>
        <dbReference type="ARBA" id="ARBA00023235"/>
    </source>
</evidence>
<organism evidence="8 9">
    <name type="scientific">Pedobacter alpinus</name>
    <dbReference type="NCBI Taxonomy" id="1590643"/>
    <lineage>
        <taxon>Bacteria</taxon>
        <taxon>Pseudomonadati</taxon>
        <taxon>Bacteroidota</taxon>
        <taxon>Sphingobacteriia</taxon>
        <taxon>Sphingobacteriales</taxon>
        <taxon>Sphingobacteriaceae</taxon>
        <taxon>Pedobacter</taxon>
    </lineage>
</organism>
<evidence type="ECO:0000256" key="3">
    <source>
        <dbReference type="ARBA" id="ARBA00013194"/>
    </source>
</evidence>
<keyword evidence="5 8" id="KW-0413">Isomerase</keyword>
<dbReference type="PANTHER" id="PTHR45625:SF4">
    <property type="entry name" value="PEPTIDYLPROLYL ISOMERASE DOMAIN AND WD REPEAT-CONTAINING PROTEIN 1"/>
    <property type="match status" value="1"/>
</dbReference>
<dbReference type="Proteomes" id="UP001597546">
    <property type="component" value="Unassembled WGS sequence"/>
</dbReference>
<name>A0ABW5TQX2_9SPHI</name>
<protein>
    <recommendedName>
        <fullName evidence="3">peptidylprolyl isomerase</fullName>
        <ecNumber evidence="3">5.2.1.8</ecNumber>
    </recommendedName>
</protein>
<dbReference type="Gene3D" id="2.40.100.10">
    <property type="entry name" value="Cyclophilin-like"/>
    <property type="match status" value="1"/>
</dbReference>
<evidence type="ECO:0000256" key="1">
    <source>
        <dbReference type="ARBA" id="ARBA00002388"/>
    </source>
</evidence>
<dbReference type="InterPro" id="IPR044666">
    <property type="entry name" value="Cyclophilin_A-like"/>
</dbReference>
<feature type="chain" id="PRO_5045851845" description="peptidylprolyl isomerase" evidence="6">
    <location>
        <begin position="19"/>
        <end position="232"/>
    </location>
</feature>
<dbReference type="GO" id="GO:0003755">
    <property type="term" value="F:peptidyl-prolyl cis-trans isomerase activity"/>
    <property type="evidence" value="ECO:0007669"/>
    <property type="project" value="UniProtKB-EC"/>
</dbReference>
<dbReference type="InterPro" id="IPR002130">
    <property type="entry name" value="Cyclophilin-type_PPIase_dom"/>
</dbReference>
<dbReference type="EC" id="5.2.1.8" evidence="3"/>
<dbReference type="Pfam" id="PF00160">
    <property type="entry name" value="Pro_isomerase"/>
    <property type="match status" value="1"/>
</dbReference>
<dbReference type="SUPFAM" id="SSF50891">
    <property type="entry name" value="Cyclophilin-like"/>
    <property type="match status" value="1"/>
</dbReference>
<keyword evidence="9" id="KW-1185">Reference proteome</keyword>
<sequence>MKKLIFILLAFLSLNTFAKEPQETYVKITTNYGIVYLKLYNETPKHRDNFIKLIKERTLDSTLFHRVIQEFMIQGGDPTSKKANATEQLGGGDLGYTIPAEFVPSLFHKRGVLAAARDNNPEKASSGSQFYIVQGKIYTDDELNSVEQNRLKGEKIPAAHREVYKTIGGAPFLDQSYTVFGEVVKGMQMVDNIGTVKVGRNDRPLTDIKMMVSLLEKKELKQLTKELKKAKG</sequence>
<evidence type="ECO:0000256" key="4">
    <source>
        <dbReference type="ARBA" id="ARBA00023110"/>
    </source>
</evidence>
<dbReference type="RefSeq" id="WP_379042836.1">
    <property type="nucleotide sequence ID" value="NZ_JBHSKW010000027.1"/>
</dbReference>
<keyword evidence="6" id="KW-0732">Signal</keyword>
<dbReference type="PANTHER" id="PTHR45625">
    <property type="entry name" value="PEPTIDYL-PROLYL CIS-TRANS ISOMERASE-RELATED"/>
    <property type="match status" value="1"/>
</dbReference>
<accession>A0ABW5TQX2</accession>
<dbReference type="PROSITE" id="PS50072">
    <property type="entry name" value="CSA_PPIASE_2"/>
    <property type="match status" value="1"/>
</dbReference>
<evidence type="ECO:0000256" key="2">
    <source>
        <dbReference type="ARBA" id="ARBA00007365"/>
    </source>
</evidence>
<comment type="function">
    <text evidence="1">PPIases accelerate the folding of proteins. It catalyzes the cis-trans isomerization of proline imidic peptide bonds in oligopeptides.</text>
</comment>
<evidence type="ECO:0000313" key="9">
    <source>
        <dbReference type="Proteomes" id="UP001597546"/>
    </source>
</evidence>
<dbReference type="PIRSF" id="PIRSF001467">
    <property type="entry name" value="Peptidylpro_ismrse"/>
    <property type="match status" value="1"/>
</dbReference>
<dbReference type="CDD" id="cd00317">
    <property type="entry name" value="cyclophilin"/>
    <property type="match status" value="1"/>
</dbReference>
<keyword evidence="4" id="KW-0697">Rotamase</keyword>
<proteinExistence type="inferred from homology"/>
<comment type="caution">
    <text evidence="8">The sequence shown here is derived from an EMBL/GenBank/DDBJ whole genome shotgun (WGS) entry which is preliminary data.</text>
</comment>
<dbReference type="EMBL" id="JBHULV010000022">
    <property type="protein sequence ID" value="MFD2731387.1"/>
    <property type="molecule type" value="Genomic_DNA"/>
</dbReference>
<evidence type="ECO:0000313" key="8">
    <source>
        <dbReference type="EMBL" id="MFD2731387.1"/>
    </source>
</evidence>
<gene>
    <name evidence="8" type="ORF">ACFSSE_06685</name>
</gene>
<feature type="signal peptide" evidence="6">
    <location>
        <begin position="1"/>
        <end position="18"/>
    </location>
</feature>
<evidence type="ECO:0000256" key="6">
    <source>
        <dbReference type="SAM" id="SignalP"/>
    </source>
</evidence>